<keyword evidence="2" id="KW-1185">Reference proteome</keyword>
<protein>
    <submittedName>
        <fullName evidence="1">Uncharacterized protein</fullName>
    </submittedName>
</protein>
<dbReference type="AlphaFoldDB" id="A0A8R1E5Q9"/>
<organism evidence="1 2">
    <name type="scientific">Caenorhabditis japonica</name>
    <dbReference type="NCBI Taxonomy" id="281687"/>
    <lineage>
        <taxon>Eukaryota</taxon>
        <taxon>Metazoa</taxon>
        <taxon>Ecdysozoa</taxon>
        <taxon>Nematoda</taxon>
        <taxon>Chromadorea</taxon>
        <taxon>Rhabditida</taxon>
        <taxon>Rhabditina</taxon>
        <taxon>Rhabditomorpha</taxon>
        <taxon>Rhabditoidea</taxon>
        <taxon>Rhabditidae</taxon>
        <taxon>Peloderinae</taxon>
        <taxon>Caenorhabditis</taxon>
    </lineage>
</organism>
<sequence>LPRALMDLGMEFLSLEWCVTYGLCALEGLG</sequence>
<evidence type="ECO:0000313" key="1">
    <source>
        <dbReference type="EnsemblMetazoa" id="CJA24172.1"/>
    </source>
</evidence>
<evidence type="ECO:0000313" key="2">
    <source>
        <dbReference type="Proteomes" id="UP000005237"/>
    </source>
</evidence>
<dbReference type="EnsemblMetazoa" id="CJA24172.1">
    <property type="protein sequence ID" value="CJA24172.1"/>
    <property type="gene ID" value="WBGene00179744"/>
</dbReference>
<name>A0A8R1E5Q9_CAEJA</name>
<proteinExistence type="predicted"/>
<reference evidence="2" key="1">
    <citation type="submission" date="2010-08" db="EMBL/GenBank/DDBJ databases">
        <authorList>
            <consortium name="Caenorhabditis japonica Sequencing Consortium"/>
            <person name="Wilson R.K."/>
        </authorList>
    </citation>
    <scope>NUCLEOTIDE SEQUENCE [LARGE SCALE GENOMIC DNA]</scope>
    <source>
        <strain evidence="2">DF5081</strain>
    </source>
</reference>
<reference evidence="1" key="2">
    <citation type="submission" date="2022-06" db="UniProtKB">
        <authorList>
            <consortium name="EnsemblMetazoa"/>
        </authorList>
    </citation>
    <scope>IDENTIFICATION</scope>
    <source>
        <strain evidence="1">DF5081</strain>
    </source>
</reference>
<accession>A0A8R1E5Q9</accession>
<dbReference type="Proteomes" id="UP000005237">
    <property type="component" value="Unassembled WGS sequence"/>
</dbReference>